<dbReference type="OrthoDB" id="3293457at2"/>
<evidence type="ECO:0000313" key="1">
    <source>
        <dbReference type="EMBL" id="KHD77372.1"/>
    </source>
</evidence>
<reference evidence="1 2" key="1">
    <citation type="submission" date="2014-10" db="EMBL/GenBank/DDBJ databases">
        <title>Draft genome sequence of Actinoplanes utahensis NRRL 12052.</title>
        <authorList>
            <person name="Velasco-Bucheli B."/>
            <person name="del Cerro C."/>
            <person name="Hormigo D."/>
            <person name="Garcia J.L."/>
            <person name="Acebal C."/>
            <person name="Arroyo M."/>
            <person name="de la Mata I."/>
        </authorList>
    </citation>
    <scope>NUCLEOTIDE SEQUENCE [LARGE SCALE GENOMIC DNA]</scope>
    <source>
        <strain evidence="1 2">NRRL 12052</strain>
    </source>
</reference>
<evidence type="ECO:0000313" key="2">
    <source>
        <dbReference type="Proteomes" id="UP000054537"/>
    </source>
</evidence>
<dbReference type="AlphaFoldDB" id="A0A0A6XBB7"/>
<gene>
    <name evidence="1" type="ORF">MB27_11485</name>
</gene>
<sequence>MAGVTVRAGRFTAQATGEDGRYVVWWPGPAFARNPDRESGPRLMLRYDIILRNGTIIADAQPSRPR</sequence>
<accession>A0A0A6XBB7</accession>
<name>A0A0A6XBB7_ACTUT</name>
<organism evidence="1 2">
    <name type="scientific">Actinoplanes utahensis</name>
    <dbReference type="NCBI Taxonomy" id="1869"/>
    <lineage>
        <taxon>Bacteria</taxon>
        <taxon>Bacillati</taxon>
        <taxon>Actinomycetota</taxon>
        <taxon>Actinomycetes</taxon>
        <taxon>Micromonosporales</taxon>
        <taxon>Micromonosporaceae</taxon>
        <taxon>Actinoplanes</taxon>
    </lineage>
</organism>
<proteinExistence type="predicted"/>
<keyword evidence="2" id="KW-1185">Reference proteome</keyword>
<protein>
    <submittedName>
        <fullName evidence="1">Uncharacterized protein</fullName>
    </submittedName>
</protein>
<dbReference type="Proteomes" id="UP000054537">
    <property type="component" value="Unassembled WGS sequence"/>
</dbReference>
<dbReference type="RefSeq" id="WP_043524277.1">
    <property type="nucleotide sequence ID" value="NZ_BAABKU010000020.1"/>
</dbReference>
<dbReference type="EMBL" id="JRTT01000011">
    <property type="protein sequence ID" value="KHD77372.1"/>
    <property type="molecule type" value="Genomic_DNA"/>
</dbReference>
<comment type="caution">
    <text evidence="1">The sequence shown here is derived from an EMBL/GenBank/DDBJ whole genome shotgun (WGS) entry which is preliminary data.</text>
</comment>